<keyword evidence="7" id="KW-0961">Cell wall biogenesis/degradation</keyword>
<feature type="signal peptide" evidence="7">
    <location>
        <begin position="1"/>
        <end position="17"/>
    </location>
</feature>
<dbReference type="PIRSF" id="PIRSF005604">
    <property type="entry name" value="XET"/>
    <property type="match status" value="1"/>
</dbReference>
<dbReference type="InterPro" id="IPR000757">
    <property type="entry name" value="Beta-glucanase-like"/>
</dbReference>
<feature type="non-terminal residue" evidence="9">
    <location>
        <position position="1"/>
    </location>
</feature>
<comment type="subcellular location">
    <subcellularLocation>
        <location evidence="7">Secreted</location>
        <location evidence="7">Cell wall</location>
    </subcellularLocation>
    <subcellularLocation>
        <location evidence="7">Secreted</location>
        <location evidence="7">Extracellular space</location>
        <location evidence="7">Apoplast</location>
    </subcellularLocation>
</comment>
<name>S8CRQ5_9LAMI</name>
<dbReference type="Pfam" id="PF00722">
    <property type="entry name" value="Glyco_hydro_16"/>
    <property type="match status" value="1"/>
</dbReference>
<evidence type="ECO:0000256" key="5">
    <source>
        <dbReference type="ARBA" id="ARBA00038488"/>
    </source>
</evidence>
<dbReference type="GO" id="GO:0010411">
    <property type="term" value="P:xyloglucan metabolic process"/>
    <property type="evidence" value="ECO:0007669"/>
    <property type="project" value="InterPro"/>
</dbReference>
<organism evidence="9 10">
    <name type="scientific">Genlisea aurea</name>
    <dbReference type="NCBI Taxonomy" id="192259"/>
    <lineage>
        <taxon>Eukaryota</taxon>
        <taxon>Viridiplantae</taxon>
        <taxon>Streptophyta</taxon>
        <taxon>Embryophyta</taxon>
        <taxon>Tracheophyta</taxon>
        <taxon>Spermatophyta</taxon>
        <taxon>Magnoliopsida</taxon>
        <taxon>eudicotyledons</taxon>
        <taxon>Gunneridae</taxon>
        <taxon>Pentapetalae</taxon>
        <taxon>asterids</taxon>
        <taxon>lamiids</taxon>
        <taxon>Lamiales</taxon>
        <taxon>Lentibulariaceae</taxon>
        <taxon>Genlisea</taxon>
    </lineage>
</organism>
<dbReference type="InterPro" id="IPR013320">
    <property type="entry name" value="ConA-like_dom_sf"/>
</dbReference>
<sequence length="281" mass="32674">YSLLVIVVAIVVHSTASDFNKDFFVTWSPDRVITSADGNSRSLALDRYSGSGFASYGTFLYGHFSVRIKLVPGNSAGTVVAFYLVSEGDQRDELDFEFLGDVEGKLYTLQTNVYVNGFDDREQRIRLWFDPTVDFHTYSILWNDHQIVFFVDWVPIRTYRNHYSDNNGVPYPSVRPMRLMGSIWNGENWATNGGQTKINWAQSPFEAQFMSPIIDACIWAQSPNNCSMTKWWNNPNSSSSLNWMQRRLYKWVRLHYLNYDYCRDNQRFNNTLPKECALTKY</sequence>
<dbReference type="GO" id="GO:0048046">
    <property type="term" value="C:apoplast"/>
    <property type="evidence" value="ECO:0007669"/>
    <property type="project" value="UniProtKB-SubCell"/>
</dbReference>
<dbReference type="SUPFAM" id="SSF49899">
    <property type="entry name" value="Concanavalin A-like lectins/glucanases"/>
    <property type="match status" value="1"/>
</dbReference>
<proteinExistence type="inferred from homology"/>
<keyword evidence="7" id="KW-0052">Apoplast</keyword>
<evidence type="ECO:0000256" key="2">
    <source>
        <dbReference type="ARBA" id="ARBA00022801"/>
    </source>
</evidence>
<feature type="chain" id="PRO_5005146726" description="Xyloglucan endotransglucosylase/hydrolase" evidence="7">
    <location>
        <begin position="18"/>
        <end position="281"/>
    </location>
</feature>
<evidence type="ECO:0000256" key="7">
    <source>
        <dbReference type="RuleBase" id="RU361120"/>
    </source>
</evidence>
<keyword evidence="10" id="KW-1185">Reference proteome</keyword>
<dbReference type="GO" id="GO:0016762">
    <property type="term" value="F:xyloglucan:xyloglucosyl transferase activity"/>
    <property type="evidence" value="ECO:0007669"/>
    <property type="project" value="UniProtKB-EC"/>
</dbReference>
<dbReference type="GO" id="GO:0004553">
    <property type="term" value="F:hydrolase activity, hydrolyzing O-glycosyl compounds"/>
    <property type="evidence" value="ECO:0007669"/>
    <property type="project" value="InterPro"/>
</dbReference>
<keyword evidence="7" id="KW-0732">Signal</keyword>
<comment type="caution">
    <text evidence="9">The sequence shown here is derived from an EMBL/GenBank/DDBJ whole genome shotgun (WGS) entry which is preliminary data.</text>
</comment>
<evidence type="ECO:0000256" key="6">
    <source>
        <dbReference type="PIRSR" id="PIRSR005604-1"/>
    </source>
</evidence>
<evidence type="ECO:0000259" key="8">
    <source>
        <dbReference type="PROSITE" id="PS51762"/>
    </source>
</evidence>
<dbReference type="InterPro" id="IPR010713">
    <property type="entry name" value="XET_C"/>
</dbReference>
<comment type="similarity">
    <text evidence="5">Belongs to the glycosyl hydrolase 16 family. XTH group 1 subfamily.</text>
</comment>
<evidence type="ECO:0000256" key="3">
    <source>
        <dbReference type="ARBA" id="ARBA00023157"/>
    </source>
</evidence>
<dbReference type="InterPro" id="IPR044791">
    <property type="entry name" value="Beta-glucanase/XTH"/>
</dbReference>
<keyword evidence="7" id="KW-0964">Secreted</keyword>
<feature type="domain" description="GH16" evidence="8">
    <location>
        <begin position="1"/>
        <end position="209"/>
    </location>
</feature>
<dbReference type="EC" id="2.4.1.207" evidence="7"/>
<keyword evidence="7" id="KW-0134">Cell wall</keyword>
<dbReference type="EMBL" id="AUSU01001904">
    <property type="protein sequence ID" value="EPS69904.1"/>
    <property type="molecule type" value="Genomic_DNA"/>
</dbReference>
<evidence type="ECO:0000313" key="9">
    <source>
        <dbReference type="EMBL" id="EPS69904.1"/>
    </source>
</evidence>
<dbReference type="Gene3D" id="2.60.120.200">
    <property type="match status" value="1"/>
</dbReference>
<dbReference type="Pfam" id="PF06955">
    <property type="entry name" value="XET_C"/>
    <property type="match status" value="1"/>
</dbReference>
<dbReference type="AlphaFoldDB" id="S8CRQ5"/>
<dbReference type="GO" id="GO:0042546">
    <property type="term" value="P:cell wall biogenesis"/>
    <property type="evidence" value="ECO:0007669"/>
    <property type="project" value="InterPro"/>
</dbReference>
<dbReference type="PANTHER" id="PTHR31062">
    <property type="entry name" value="XYLOGLUCAN ENDOTRANSGLUCOSYLASE/HYDROLASE PROTEIN 8-RELATED"/>
    <property type="match status" value="1"/>
</dbReference>
<comment type="PTM">
    <text evidence="7">Contains at least one intrachain disulfide bond essential for its enzymatic activity.</text>
</comment>
<keyword evidence="3" id="KW-1015">Disulfide bond</keyword>
<dbReference type="InterPro" id="IPR016455">
    <property type="entry name" value="XTH"/>
</dbReference>
<accession>S8CRQ5</accession>
<protein>
    <recommendedName>
        <fullName evidence="7">Xyloglucan endotransglucosylase/hydrolase</fullName>
        <ecNumber evidence="7">2.4.1.207</ecNumber>
    </recommendedName>
</protein>
<comment type="function">
    <text evidence="7">Catalyzes xyloglucan endohydrolysis (XEH) and/or endotransglycosylation (XET). Cleaves and religates xyloglucan polymers, an essential constituent of the primary cell wall, and thereby participates in cell wall construction of growing tissues.</text>
</comment>
<keyword evidence="2 7" id="KW-0378">Hydrolase</keyword>
<evidence type="ECO:0000313" key="10">
    <source>
        <dbReference type="Proteomes" id="UP000015453"/>
    </source>
</evidence>
<dbReference type="FunFam" id="2.60.120.200:FF:000025">
    <property type="entry name" value="Xyloglucan endotransglucosylase/hydrolase"/>
    <property type="match status" value="1"/>
</dbReference>
<dbReference type="GO" id="GO:0071555">
    <property type="term" value="P:cell wall organization"/>
    <property type="evidence" value="ECO:0007669"/>
    <property type="project" value="UniProtKB-KW"/>
</dbReference>
<feature type="active site" description="Nucleophile" evidence="6">
    <location>
        <position position="93"/>
    </location>
</feature>
<dbReference type="OrthoDB" id="4781at2759"/>
<reference evidence="9 10" key="1">
    <citation type="journal article" date="2013" name="BMC Genomics">
        <title>The miniature genome of a carnivorous plant Genlisea aurea contains a low number of genes and short non-coding sequences.</title>
        <authorList>
            <person name="Leushkin E.V."/>
            <person name="Sutormin R.A."/>
            <person name="Nabieva E.R."/>
            <person name="Penin A.A."/>
            <person name="Kondrashov A.S."/>
            <person name="Logacheva M.D."/>
        </authorList>
    </citation>
    <scope>NUCLEOTIDE SEQUENCE [LARGE SCALE GENOMIC DNA]</scope>
</reference>
<evidence type="ECO:0000256" key="1">
    <source>
        <dbReference type="ARBA" id="ARBA00022679"/>
    </source>
</evidence>
<feature type="active site" description="Proton donor" evidence="6">
    <location>
        <position position="97"/>
    </location>
</feature>
<dbReference type="Proteomes" id="UP000015453">
    <property type="component" value="Unassembled WGS sequence"/>
</dbReference>
<dbReference type="PROSITE" id="PS51762">
    <property type="entry name" value="GH16_2"/>
    <property type="match status" value="1"/>
</dbReference>
<gene>
    <name evidence="9" type="ORF">M569_04855</name>
</gene>
<keyword evidence="4 7" id="KW-0326">Glycosidase</keyword>
<keyword evidence="1 7" id="KW-0808">Transferase</keyword>
<evidence type="ECO:0000256" key="4">
    <source>
        <dbReference type="ARBA" id="ARBA00023295"/>
    </source>
</evidence>